<organism evidence="2 3">
    <name type="scientific">Caerostris darwini</name>
    <dbReference type="NCBI Taxonomy" id="1538125"/>
    <lineage>
        <taxon>Eukaryota</taxon>
        <taxon>Metazoa</taxon>
        <taxon>Ecdysozoa</taxon>
        <taxon>Arthropoda</taxon>
        <taxon>Chelicerata</taxon>
        <taxon>Arachnida</taxon>
        <taxon>Araneae</taxon>
        <taxon>Araneomorphae</taxon>
        <taxon>Entelegynae</taxon>
        <taxon>Araneoidea</taxon>
        <taxon>Araneidae</taxon>
        <taxon>Caerostris</taxon>
    </lineage>
</organism>
<name>A0AAV4TMY2_9ARAC</name>
<dbReference type="AlphaFoldDB" id="A0AAV4TMY2"/>
<protein>
    <submittedName>
        <fullName evidence="2">Uncharacterized protein</fullName>
    </submittedName>
</protein>
<sequence>MCPNSSEPYSNQRTGGVKDKQPGPDIRPPRVKAIQDNIISNFFLAAVIIIDLSPTNVAQCSVDQRKSQEDATGPPIVQTR</sequence>
<feature type="region of interest" description="Disordered" evidence="1">
    <location>
        <begin position="61"/>
        <end position="80"/>
    </location>
</feature>
<comment type="caution">
    <text evidence="2">The sequence shown here is derived from an EMBL/GenBank/DDBJ whole genome shotgun (WGS) entry which is preliminary data.</text>
</comment>
<accession>A0AAV4TMY2</accession>
<evidence type="ECO:0000313" key="2">
    <source>
        <dbReference type="EMBL" id="GIY46509.1"/>
    </source>
</evidence>
<dbReference type="EMBL" id="BPLQ01009775">
    <property type="protein sequence ID" value="GIY46509.1"/>
    <property type="molecule type" value="Genomic_DNA"/>
</dbReference>
<gene>
    <name evidence="2" type="ORF">CDAR_489951</name>
</gene>
<evidence type="ECO:0000313" key="3">
    <source>
        <dbReference type="Proteomes" id="UP001054837"/>
    </source>
</evidence>
<feature type="region of interest" description="Disordered" evidence="1">
    <location>
        <begin position="1"/>
        <end position="29"/>
    </location>
</feature>
<reference evidence="2 3" key="1">
    <citation type="submission" date="2021-06" db="EMBL/GenBank/DDBJ databases">
        <title>Caerostris darwini draft genome.</title>
        <authorList>
            <person name="Kono N."/>
            <person name="Arakawa K."/>
        </authorList>
    </citation>
    <scope>NUCLEOTIDE SEQUENCE [LARGE SCALE GENOMIC DNA]</scope>
</reference>
<evidence type="ECO:0000256" key="1">
    <source>
        <dbReference type="SAM" id="MobiDB-lite"/>
    </source>
</evidence>
<feature type="compositionally biased region" description="Polar residues" evidence="1">
    <location>
        <begin position="1"/>
        <end position="14"/>
    </location>
</feature>
<dbReference type="Proteomes" id="UP001054837">
    <property type="component" value="Unassembled WGS sequence"/>
</dbReference>
<proteinExistence type="predicted"/>
<keyword evidence="3" id="KW-1185">Reference proteome</keyword>